<protein>
    <recommendedName>
        <fullName evidence="3">Anthranilate synthase component 1</fullName>
    </recommendedName>
</protein>
<comment type="catalytic activity">
    <reaction evidence="8">
        <text>chorismate + L-glutamine = anthranilate + pyruvate + L-glutamate + H(+)</text>
        <dbReference type="Rhea" id="RHEA:21732"/>
        <dbReference type="ChEBI" id="CHEBI:15361"/>
        <dbReference type="ChEBI" id="CHEBI:15378"/>
        <dbReference type="ChEBI" id="CHEBI:16567"/>
        <dbReference type="ChEBI" id="CHEBI:29748"/>
        <dbReference type="ChEBI" id="CHEBI:29985"/>
        <dbReference type="ChEBI" id="CHEBI:58359"/>
        <dbReference type="EC" id="4.1.3.27"/>
    </reaction>
</comment>
<dbReference type="EMBL" id="JAZAQF010000088">
    <property type="protein sequence ID" value="MFG3819328.1"/>
    <property type="molecule type" value="Genomic_DNA"/>
</dbReference>
<evidence type="ECO:0000256" key="4">
    <source>
        <dbReference type="ARBA" id="ARBA00022723"/>
    </source>
</evidence>
<evidence type="ECO:0000313" key="11">
    <source>
        <dbReference type="EMBL" id="MFG3819328.1"/>
    </source>
</evidence>
<evidence type="ECO:0000256" key="5">
    <source>
        <dbReference type="ARBA" id="ARBA00022842"/>
    </source>
</evidence>
<accession>A0ABW7CDW5</accession>
<dbReference type="GO" id="GO:0004049">
    <property type="term" value="F:anthranilate synthase activity"/>
    <property type="evidence" value="ECO:0007669"/>
    <property type="project" value="UniProtKB-EC"/>
</dbReference>
<proteinExistence type="predicted"/>
<dbReference type="NCBIfam" id="NF004610">
    <property type="entry name" value="PRK05940.1"/>
    <property type="match status" value="1"/>
</dbReference>
<dbReference type="InterPro" id="IPR019999">
    <property type="entry name" value="Anth_synth_I-like"/>
</dbReference>
<dbReference type="RefSeq" id="WP_393015167.1">
    <property type="nucleotide sequence ID" value="NZ_JAZAQF010000088.1"/>
</dbReference>
<comment type="subunit">
    <text evidence="2">Heterotetramer consisting of two non-identical subunits: a beta subunit (TrpG) and a large alpha subunit (TrpE).</text>
</comment>
<name>A0ABW7CDW5_9CYAN</name>
<evidence type="ECO:0000256" key="1">
    <source>
        <dbReference type="ARBA" id="ARBA00001946"/>
    </source>
</evidence>
<dbReference type="PRINTS" id="PR00095">
    <property type="entry name" value="ANTSNTHASEI"/>
</dbReference>
<reference evidence="12" key="1">
    <citation type="journal article" date="2024" name="Algal Res.">
        <title>Biochemical, toxicological and genomic investigation of a high-biomass producing Limnothrix strain isolated from Italian shallow drinking water reservoir.</title>
        <authorList>
            <person name="Simonazzi M."/>
            <person name="Shishido T.K."/>
            <person name="Delbaje E."/>
            <person name="Wahlsten M."/>
            <person name="Fewer D.P."/>
            <person name="Sivonen K."/>
            <person name="Pezzolesi L."/>
            <person name="Pistocchi R."/>
        </authorList>
    </citation>
    <scope>NUCLEOTIDE SEQUENCE [LARGE SCALE GENOMIC DNA]</scope>
    <source>
        <strain evidence="12">LRLZ20PSL1</strain>
    </source>
</reference>
<evidence type="ECO:0000256" key="6">
    <source>
        <dbReference type="ARBA" id="ARBA00023239"/>
    </source>
</evidence>
<keyword evidence="6 11" id="KW-0456">Lyase</keyword>
<dbReference type="PANTHER" id="PTHR11236">
    <property type="entry name" value="AMINOBENZOATE/ANTHRANILATE SYNTHASE"/>
    <property type="match status" value="1"/>
</dbReference>
<dbReference type="Pfam" id="PF00425">
    <property type="entry name" value="Chorismate_bind"/>
    <property type="match status" value="1"/>
</dbReference>
<gene>
    <name evidence="11" type="ORF">VPK24_16905</name>
</gene>
<dbReference type="Gene3D" id="3.60.120.10">
    <property type="entry name" value="Anthranilate synthase"/>
    <property type="match status" value="1"/>
</dbReference>
<dbReference type="InterPro" id="IPR015890">
    <property type="entry name" value="Chorismate_C"/>
</dbReference>
<dbReference type="SUPFAM" id="SSF56322">
    <property type="entry name" value="ADC synthase"/>
    <property type="match status" value="1"/>
</dbReference>
<keyword evidence="5" id="KW-0460">Magnesium</keyword>
<feature type="domain" description="Anthranilate synthase component I N-terminal" evidence="10">
    <location>
        <begin position="115"/>
        <end position="180"/>
    </location>
</feature>
<comment type="cofactor">
    <cofactor evidence="1">
        <name>Mg(2+)</name>
        <dbReference type="ChEBI" id="CHEBI:18420"/>
    </cofactor>
</comment>
<keyword evidence="12" id="KW-1185">Reference proteome</keyword>
<evidence type="ECO:0000259" key="9">
    <source>
        <dbReference type="Pfam" id="PF00425"/>
    </source>
</evidence>
<dbReference type="Proteomes" id="UP001604335">
    <property type="component" value="Unassembled WGS sequence"/>
</dbReference>
<evidence type="ECO:0000256" key="8">
    <source>
        <dbReference type="ARBA" id="ARBA00047683"/>
    </source>
</evidence>
<dbReference type="Pfam" id="PF04715">
    <property type="entry name" value="Anth_synt_I_N"/>
    <property type="match status" value="1"/>
</dbReference>
<comment type="function">
    <text evidence="7">Part of a heterotetrameric complex that catalyzes the two-step biosynthesis of anthranilate, an intermediate in the biosynthesis of L-tryptophan. In the first step, the glutamine-binding beta subunit (TrpG) of anthranilate synthase (AS) provides the glutamine amidotransferase activity which generates ammonia as a substrate that, along with chorismate, is used in the second step, catalyzed by the large alpha subunit of AS (TrpE) to produce anthranilate. In the absence of TrpG, TrpE can synthesize anthranilate directly from chorismate and high concentrations of ammonia.</text>
</comment>
<sequence length="521" mass="56802">MNSAASVIATVNSGLAKLTARPLAPWHWRSLPLADRSGATVFAALFAEELAQGEIAVLLESPPAPEQWCAAAQELARYSICAGRPRSGRIWTPAVGDILPMLGDRLAEGGAAERLNDSRDEPGPALPFRGGWLGWLGYDLAWEVEQLPQLRSDELPFPVAFWYEPDCFAVLDHGGNRLWLAATVAADLDRLVAQLDKATAAPPLAESSGAIKPTSTLTPQFTSDQTAYTAAVRQAQEHIRAGDIFQANLSLRFSVPCPASGWTLYQALRQINPSPFASYWQTPWGEVVSCSPERLVQLRDRQASTRPIAGTRPRGIDRPTDLANEAELLNHPKERAEHAMLVDLERNDLGRVCDWGSVQVDEFLTVERYSHVMHLVSNVVGQLAPNRTAIDLIRATFPGGTITGCPKVRCMEIIEALEPVRRSLFYGSCGYLDAGGNLDLNILIRTLLIPRTARSGDSQLGDRLVWGQVGAGIVADSDPDREWWESLSKAHAQLAALRRVLGLDGAGRAEPVPFPDPNQPN</sequence>
<feature type="domain" description="Chorismate-utilising enzyme C-terminal" evidence="9">
    <location>
        <begin position="225"/>
        <end position="489"/>
    </location>
</feature>
<keyword evidence="4" id="KW-0479">Metal-binding</keyword>
<evidence type="ECO:0000313" key="12">
    <source>
        <dbReference type="Proteomes" id="UP001604335"/>
    </source>
</evidence>
<evidence type="ECO:0000259" key="10">
    <source>
        <dbReference type="Pfam" id="PF04715"/>
    </source>
</evidence>
<dbReference type="InterPro" id="IPR006805">
    <property type="entry name" value="Anth_synth_I_N"/>
</dbReference>
<dbReference type="InterPro" id="IPR010118">
    <property type="entry name" value="Para-NH2Bz/anthranilate_synth"/>
</dbReference>
<organism evidence="11 12">
    <name type="scientific">Limnothrix redekei LRLZ20PSL1</name>
    <dbReference type="NCBI Taxonomy" id="3112953"/>
    <lineage>
        <taxon>Bacteria</taxon>
        <taxon>Bacillati</taxon>
        <taxon>Cyanobacteriota</taxon>
        <taxon>Cyanophyceae</taxon>
        <taxon>Pseudanabaenales</taxon>
        <taxon>Pseudanabaenaceae</taxon>
        <taxon>Limnothrix</taxon>
    </lineage>
</organism>
<comment type="caution">
    <text evidence="11">The sequence shown here is derived from an EMBL/GenBank/DDBJ whole genome shotgun (WGS) entry which is preliminary data.</text>
</comment>
<dbReference type="PANTHER" id="PTHR11236:SF48">
    <property type="entry name" value="ISOCHORISMATE SYNTHASE MENF"/>
    <property type="match status" value="1"/>
</dbReference>
<evidence type="ECO:0000256" key="3">
    <source>
        <dbReference type="ARBA" id="ARBA00020653"/>
    </source>
</evidence>
<dbReference type="NCBIfam" id="TIGR01824">
    <property type="entry name" value="PabB-clade2"/>
    <property type="match status" value="1"/>
</dbReference>
<evidence type="ECO:0000256" key="2">
    <source>
        <dbReference type="ARBA" id="ARBA00011575"/>
    </source>
</evidence>
<dbReference type="InterPro" id="IPR005801">
    <property type="entry name" value="ADC_synthase"/>
</dbReference>
<evidence type="ECO:0000256" key="7">
    <source>
        <dbReference type="ARBA" id="ARBA00025634"/>
    </source>
</evidence>